<evidence type="ECO:0000256" key="1">
    <source>
        <dbReference type="SAM" id="SignalP"/>
    </source>
</evidence>
<feature type="domain" description="DUF4377" evidence="3">
    <location>
        <begin position="176"/>
        <end position="260"/>
    </location>
</feature>
<dbReference type="Proteomes" id="UP001162800">
    <property type="component" value="Chromosome"/>
</dbReference>
<sequence length="265" mass="29189">MRFPPTRTLWAGLALCAALQPGIAAAGTEPSGLLAFHWELREVLDAQGHIQLGWNLPPDIPGAGAARAVRLDFTPDQVIVGQLCNALSANYQLHDHTLRIGPMIGTRRACPETGVMALEQKVEQRLPEANVWRLETHGLTTPRLILEFADGGKWVLDGTPTDASFYGGPGEKIFLEVAPERVACQHPQMPLYRCLQVRALEYDAQGLKTRVGAWENWYGEIQGYAHQPGVRNVLRVMRYPKAGAPADASAYAYILDMTVESEIVR</sequence>
<dbReference type="InterPro" id="IPR025485">
    <property type="entry name" value="DUF4377"/>
</dbReference>
<dbReference type="EMBL" id="CP106881">
    <property type="protein sequence ID" value="UYG51115.1"/>
    <property type="molecule type" value="Genomic_DNA"/>
</dbReference>
<keyword evidence="1" id="KW-0732">Signal</keyword>
<dbReference type="InterPro" id="IPR005184">
    <property type="entry name" value="DUF306_Meta_HslJ"/>
</dbReference>
<evidence type="ECO:0000259" key="3">
    <source>
        <dbReference type="Pfam" id="PF14302"/>
    </source>
</evidence>
<dbReference type="PANTHER" id="PTHR35535:SF1">
    <property type="entry name" value="HEAT SHOCK PROTEIN HSLJ"/>
    <property type="match status" value="1"/>
</dbReference>
<reference evidence="4" key="1">
    <citation type="submission" date="2022-09" db="EMBL/GenBank/DDBJ databases">
        <title>The complete genome of Acidovorax sp. 5MLIR.</title>
        <authorList>
            <person name="Liu L."/>
            <person name="Yue J."/>
            <person name="Yang F."/>
            <person name="Yuan J."/>
            <person name="Li L."/>
        </authorList>
    </citation>
    <scope>NUCLEOTIDE SEQUENCE</scope>
    <source>
        <strain evidence="4">5MLIR</strain>
    </source>
</reference>
<evidence type="ECO:0000313" key="5">
    <source>
        <dbReference type="Proteomes" id="UP001162800"/>
    </source>
</evidence>
<dbReference type="Pfam" id="PF03724">
    <property type="entry name" value="META"/>
    <property type="match status" value="1"/>
</dbReference>
<protein>
    <submittedName>
        <fullName evidence="4">META and DUF4377 domain-containing protein</fullName>
    </submittedName>
</protein>
<feature type="signal peptide" evidence="1">
    <location>
        <begin position="1"/>
        <end position="26"/>
    </location>
</feature>
<keyword evidence="5" id="KW-1185">Reference proteome</keyword>
<gene>
    <name evidence="4" type="ORF">M9799_13585</name>
</gene>
<feature type="domain" description="DUF306" evidence="2">
    <location>
        <begin position="67"/>
        <end position="151"/>
    </location>
</feature>
<name>A0ABY6G9T7_9BURK</name>
<evidence type="ECO:0000313" key="4">
    <source>
        <dbReference type="EMBL" id="UYG51115.1"/>
    </source>
</evidence>
<proteinExistence type="predicted"/>
<dbReference type="Pfam" id="PF14302">
    <property type="entry name" value="DUF4377"/>
    <property type="match status" value="1"/>
</dbReference>
<organism evidence="4 5">
    <name type="scientific">Comamonas endophytica</name>
    <dbReference type="NCBI Taxonomy" id="2949090"/>
    <lineage>
        <taxon>Bacteria</taxon>
        <taxon>Pseudomonadati</taxon>
        <taxon>Pseudomonadota</taxon>
        <taxon>Betaproteobacteria</taxon>
        <taxon>Burkholderiales</taxon>
        <taxon>Comamonadaceae</taxon>
        <taxon>Comamonas</taxon>
    </lineage>
</organism>
<evidence type="ECO:0000259" key="2">
    <source>
        <dbReference type="Pfam" id="PF03724"/>
    </source>
</evidence>
<dbReference type="InterPro" id="IPR053147">
    <property type="entry name" value="Hsp_HslJ-like"/>
</dbReference>
<dbReference type="PANTHER" id="PTHR35535">
    <property type="entry name" value="HEAT SHOCK PROTEIN HSLJ"/>
    <property type="match status" value="1"/>
</dbReference>
<accession>A0ABY6G9T7</accession>
<dbReference type="Gene3D" id="2.40.128.270">
    <property type="match status" value="1"/>
</dbReference>
<dbReference type="InterPro" id="IPR038670">
    <property type="entry name" value="HslJ-like_sf"/>
</dbReference>
<feature type="chain" id="PRO_5047430105" evidence="1">
    <location>
        <begin position="27"/>
        <end position="265"/>
    </location>
</feature>
<dbReference type="RefSeq" id="WP_231045010.1">
    <property type="nucleotide sequence ID" value="NZ_CP106881.1"/>
</dbReference>